<gene>
    <name evidence="1" type="ORF">GCM10022207_86060</name>
</gene>
<organism evidence="1 2">
    <name type="scientific">Streptomyces lannensis</name>
    <dbReference type="NCBI Taxonomy" id="766498"/>
    <lineage>
        <taxon>Bacteria</taxon>
        <taxon>Bacillati</taxon>
        <taxon>Actinomycetota</taxon>
        <taxon>Actinomycetes</taxon>
        <taxon>Kitasatosporales</taxon>
        <taxon>Streptomycetaceae</taxon>
        <taxon>Streptomyces</taxon>
    </lineage>
</organism>
<proteinExistence type="predicted"/>
<evidence type="ECO:0000313" key="2">
    <source>
        <dbReference type="Proteomes" id="UP001501563"/>
    </source>
</evidence>
<keyword evidence="2" id="KW-1185">Reference proteome</keyword>
<dbReference type="Proteomes" id="UP001501563">
    <property type="component" value="Unassembled WGS sequence"/>
</dbReference>
<dbReference type="EMBL" id="BAAAZA010000054">
    <property type="protein sequence ID" value="GAA3903714.1"/>
    <property type="molecule type" value="Genomic_DNA"/>
</dbReference>
<dbReference type="RefSeq" id="WP_345554213.1">
    <property type="nucleotide sequence ID" value="NZ_BAAAZA010000054.1"/>
</dbReference>
<accession>A0ABP7LND3</accession>
<reference evidence="2" key="1">
    <citation type="journal article" date="2019" name="Int. J. Syst. Evol. Microbiol.">
        <title>The Global Catalogue of Microorganisms (GCM) 10K type strain sequencing project: providing services to taxonomists for standard genome sequencing and annotation.</title>
        <authorList>
            <consortium name="The Broad Institute Genomics Platform"/>
            <consortium name="The Broad Institute Genome Sequencing Center for Infectious Disease"/>
            <person name="Wu L."/>
            <person name="Ma J."/>
        </authorList>
    </citation>
    <scope>NUCLEOTIDE SEQUENCE [LARGE SCALE GENOMIC DNA]</scope>
    <source>
        <strain evidence="2">JCM 16578</strain>
    </source>
</reference>
<sequence>MLSEIPRLVDELVEHMKSGSAPAYRTALGRLADTAQAGGPESLTATVEALAPLLPGLGGDFAMTAVLAGACVEWGASPTALVDVLPQRASEAMMLNEVVPELWAKAARGRPLPEPVSASSPHLVRTLTRAARWRRGVDKGTMTRIAMSWFDMEDWLKALITVMADEGFRAAVSGDVKADLRERAAAVAHRSQSAAWVGALAAVLDDEPLIVIDPRTHRGYALTMSGIGDNGQLHILLADRLVGDPQQGLVAGDRPARSWVEAATSGNPYLGPDDPAIRCFRLFDGEGTYISPEGVPADIKILDGTRVLVLHPPNGNYGMGAGRVFEHMTPALRLDRILEPAQTRHWLSLLAPAVENDLMAG</sequence>
<comment type="caution">
    <text evidence="1">The sequence shown here is derived from an EMBL/GenBank/DDBJ whole genome shotgun (WGS) entry which is preliminary data.</text>
</comment>
<evidence type="ECO:0000313" key="1">
    <source>
        <dbReference type="EMBL" id="GAA3903714.1"/>
    </source>
</evidence>
<name>A0ABP7LND3_9ACTN</name>
<protein>
    <submittedName>
        <fullName evidence="1">Uncharacterized protein</fullName>
    </submittedName>
</protein>